<keyword evidence="3" id="KW-1185">Reference proteome</keyword>
<organism evidence="2 3">
    <name type="scientific">Chitinophaga silvatica</name>
    <dbReference type="NCBI Taxonomy" id="2282649"/>
    <lineage>
        <taxon>Bacteria</taxon>
        <taxon>Pseudomonadati</taxon>
        <taxon>Bacteroidota</taxon>
        <taxon>Chitinophagia</taxon>
        <taxon>Chitinophagales</taxon>
        <taxon>Chitinophagaceae</taxon>
        <taxon>Chitinophaga</taxon>
    </lineage>
</organism>
<dbReference type="AlphaFoldDB" id="A0A3E1YGG6"/>
<protein>
    <recommendedName>
        <fullName evidence="4">BZIP transcription factor</fullName>
    </recommendedName>
</protein>
<accession>A0A3E1YGG6</accession>
<evidence type="ECO:0000256" key="1">
    <source>
        <dbReference type="SAM" id="SignalP"/>
    </source>
</evidence>
<gene>
    <name evidence="2" type="ORF">DVR12_01320</name>
</gene>
<evidence type="ECO:0000313" key="3">
    <source>
        <dbReference type="Proteomes" id="UP000260644"/>
    </source>
</evidence>
<dbReference type="Proteomes" id="UP000260644">
    <property type="component" value="Unassembled WGS sequence"/>
</dbReference>
<keyword evidence="1" id="KW-0732">Signal</keyword>
<comment type="caution">
    <text evidence="2">The sequence shown here is derived from an EMBL/GenBank/DDBJ whole genome shotgun (WGS) entry which is preliminary data.</text>
</comment>
<evidence type="ECO:0000313" key="2">
    <source>
        <dbReference type="EMBL" id="RFS26458.1"/>
    </source>
</evidence>
<sequence>MKRIIPILAAACILPTFVQAQIVSYDKVGIGINPPTIPLQIVPPTSTTYNQVNTFPFTLTFGTGKIGLGVDSNNAYIQTFNSKPLNINLDGNNTLLNANGIGWVGLGTSKPYFPLHVVTNTGVTGIGITSTAALNDVNGAFIRLYNAGFPTAADQRFGGILFGANPSGYDYRTAAYIEARSSGAWTENSSYPTYLRIMTVAKGKVGVEERLRINEEGNIAIPIGSHLGTVLATRFPYDGKFQPHYGLQWAFDSWTGTGPTLLASGYGGIKLFTNGASRLSINYDGNVGIGTDDTKGYKFAVNGDAIFTKIKIKAAGAWPDYVFADDYKLPELTTVKTFIKENKHLPGMPSAKEIKENDIDLGEMNRKLLEKVEELTLYLLKVTEENAQMKKDLEVLKAKVM</sequence>
<proteinExistence type="predicted"/>
<evidence type="ECO:0008006" key="4">
    <source>
        <dbReference type="Google" id="ProtNLM"/>
    </source>
</evidence>
<reference evidence="2 3" key="1">
    <citation type="submission" date="2018-07" db="EMBL/GenBank/DDBJ databases">
        <title>Chitinophaga K2CV101002-2 sp. nov., isolated from a monsoon evergreen broad-leaved forest soil.</title>
        <authorList>
            <person name="Lv Y."/>
        </authorList>
    </citation>
    <scope>NUCLEOTIDE SEQUENCE [LARGE SCALE GENOMIC DNA]</scope>
    <source>
        <strain evidence="2 3">GDMCC 1.1288</strain>
    </source>
</reference>
<dbReference type="EMBL" id="QPMM01000001">
    <property type="protein sequence ID" value="RFS26458.1"/>
    <property type="molecule type" value="Genomic_DNA"/>
</dbReference>
<feature type="chain" id="PRO_5017544022" description="BZIP transcription factor" evidence="1">
    <location>
        <begin position="21"/>
        <end position="401"/>
    </location>
</feature>
<dbReference type="RefSeq" id="WP_116973649.1">
    <property type="nucleotide sequence ID" value="NZ_QPMM01000001.1"/>
</dbReference>
<name>A0A3E1YGG6_9BACT</name>
<dbReference type="OrthoDB" id="9793307at2"/>
<feature type="signal peptide" evidence="1">
    <location>
        <begin position="1"/>
        <end position="20"/>
    </location>
</feature>